<dbReference type="InterPro" id="IPR036259">
    <property type="entry name" value="MFS_trans_sf"/>
</dbReference>
<dbReference type="KEGG" id="mjl:Mjls_4504"/>
<keyword evidence="2" id="KW-1003">Cell membrane</keyword>
<dbReference type="AlphaFoldDB" id="A0A5Q5CM40"/>
<keyword evidence="4 6" id="KW-1133">Transmembrane helix</keyword>
<evidence type="ECO:0000256" key="5">
    <source>
        <dbReference type="ARBA" id="ARBA00023136"/>
    </source>
</evidence>
<keyword evidence="5 6" id="KW-0472">Membrane</keyword>
<accession>A0A5Q5CM40</accession>
<protein>
    <recommendedName>
        <fullName evidence="8">MFS transporter</fullName>
    </recommendedName>
</protein>
<evidence type="ECO:0000256" key="4">
    <source>
        <dbReference type="ARBA" id="ARBA00022989"/>
    </source>
</evidence>
<sequence>MAPSAPAWITSHGRGFDDEYIRLGMTILSMSFVPLLVVPNSGRFGAVAAIVALLVSAALLAVGSAAVFPFEMDTVVSLAGNRLVATHYGFYNTIVGVGILTGNLATGALLQAARDAGADELLWGGLALVGLAAGLALHRLDRRGHLTPEPLLATPARG</sequence>
<reference evidence="7" key="1">
    <citation type="submission" date="2007-02" db="EMBL/GenBank/DDBJ databases">
        <title>Complete sequence of Mycobacterium sp. JLS.</title>
        <authorList>
            <consortium name="US DOE Joint Genome Institute"/>
            <person name="Copeland A."/>
            <person name="Lucas S."/>
            <person name="Lapidus A."/>
            <person name="Barry K."/>
            <person name="Detter J.C."/>
            <person name="Glavina del Rio T."/>
            <person name="Hammon N."/>
            <person name="Israni S."/>
            <person name="Dalin E."/>
            <person name="Tice H."/>
            <person name="Pitluck S."/>
            <person name="Chain P."/>
            <person name="Malfatti S."/>
            <person name="Shin M."/>
            <person name="Vergez L."/>
            <person name="Schmutz J."/>
            <person name="Larimer F."/>
            <person name="Land M."/>
            <person name="Hauser L."/>
            <person name="Kyrpides N."/>
            <person name="Mikhailova N."/>
            <person name="Miller C.D."/>
            <person name="Anderson A.J."/>
            <person name="Sims R.C."/>
            <person name="Richardson P."/>
        </authorList>
    </citation>
    <scope>NUCLEOTIDE SEQUENCE [LARGE SCALE GENOMIC DNA]</scope>
    <source>
        <strain evidence="7">JLS</strain>
    </source>
</reference>
<proteinExistence type="predicted"/>
<dbReference type="InterPro" id="IPR052425">
    <property type="entry name" value="Uncharacterized_MFS-type"/>
</dbReference>
<dbReference type="PANTHER" id="PTHR42688:SF1">
    <property type="entry name" value="BLR5212 PROTEIN"/>
    <property type="match status" value="1"/>
</dbReference>
<name>A0A5Q5CM40_MYCSJ</name>
<feature type="transmembrane region" description="Helical" evidence="6">
    <location>
        <begin position="20"/>
        <end position="38"/>
    </location>
</feature>
<dbReference type="GO" id="GO:0005886">
    <property type="term" value="C:plasma membrane"/>
    <property type="evidence" value="ECO:0007669"/>
    <property type="project" value="UniProtKB-SubCell"/>
</dbReference>
<evidence type="ECO:0000256" key="2">
    <source>
        <dbReference type="ARBA" id="ARBA00022475"/>
    </source>
</evidence>
<comment type="subcellular location">
    <subcellularLocation>
        <location evidence="1">Cell membrane</location>
        <topology evidence="1">Multi-pass membrane protein</topology>
    </subcellularLocation>
</comment>
<dbReference type="EMBL" id="CP000580">
    <property type="protein sequence ID" value="ABO00274.1"/>
    <property type="molecule type" value="Genomic_DNA"/>
</dbReference>
<feature type="transmembrane region" description="Helical" evidence="6">
    <location>
        <begin position="45"/>
        <end position="68"/>
    </location>
</feature>
<evidence type="ECO:0000256" key="3">
    <source>
        <dbReference type="ARBA" id="ARBA00022692"/>
    </source>
</evidence>
<dbReference type="Gene3D" id="1.20.1250.20">
    <property type="entry name" value="MFS general substrate transporter like domains"/>
    <property type="match status" value="1"/>
</dbReference>
<dbReference type="SUPFAM" id="SSF103473">
    <property type="entry name" value="MFS general substrate transporter"/>
    <property type="match status" value="1"/>
</dbReference>
<gene>
    <name evidence="7" type="ordered locus">Mjls_4504</name>
</gene>
<keyword evidence="3 6" id="KW-0812">Transmembrane</keyword>
<dbReference type="PANTHER" id="PTHR42688">
    <property type="entry name" value="CONSERVED PROTEIN"/>
    <property type="match status" value="1"/>
</dbReference>
<feature type="transmembrane region" description="Helical" evidence="6">
    <location>
        <begin position="121"/>
        <end position="140"/>
    </location>
</feature>
<organism evidence="7">
    <name type="scientific">Mycobacterium sp. (strain JLS)</name>
    <dbReference type="NCBI Taxonomy" id="164757"/>
    <lineage>
        <taxon>Bacteria</taxon>
        <taxon>Bacillati</taxon>
        <taxon>Actinomycetota</taxon>
        <taxon>Actinomycetes</taxon>
        <taxon>Mycobacteriales</taxon>
        <taxon>Mycobacteriaceae</taxon>
        <taxon>Mycobacterium</taxon>
    </lineage>
</organism>
<evidence type="ECO:0000256" key="1">
    <source>
        <dbReference type="ARBA" id="ARBA00004651"/>
    </source>
</evidence>
<evidence type="ECO:0000256" key="6">
    <source>
        <dbReference type="SAM" id="Phobius"/>
    </source>
</evidence>
<feature type="transmembrane region" description="Helical" evidence="6">
    <location>
        <begin position="88"/>
        <end position="109"/>
    </location>
</feature>
<evidence type="ECO:0000313" key="7">
    <source>
        <dbReference type="EMBL" id="ABO00274.1"/>
    </source>
</evidence>
<evidence type="ECO:0008006" key="8">
    <source>
        <dbReference type="Google" id="ProtNLM"/>
    </source>
</evidence>